<dbReference type="Gene3D" id="3.30.460.10">
    <property type="entry name" value="Beta Polymerase, domain 2"/>
    <property type="match status" value="1"/>
</dbReference>
<dbReference type="Gene3D" id="1.10.246.80">
    <property type="match status" value="1"/>
</dbReference>
<evidence type="ECO:0000313" key="11">
    <source>
        <dbReference type="Proteomes" id="UP000176700"/>
    </source>
</evidence>
<dbReference type="InterPro" id="IPR043519">
    <property type="entry name" value="NT_sf"/>
</dbReference>
<dbReference type="Gene3D" id="1.10.3090.10">
    <property type="entry name" value="cca-adding enzyme, domain 2"/>
    <property type="match status" value="1"/>
</dbReference>
<dbReference type="SUPFAM" id="SSF81891">
    <property type="entry name" value="Poly A polymerase C-terminal region-like"/>
    <property type="match status" value="1"/>
</dbReference>
<protein>
    <recommendedName>
        <fullName evidence="9">HD domain-containing protein</fullName>
    </recommendedName>
</protein>
<proteinExistence type="inferred from homology"/>
<dbReference type="Pfam" id="PF12627">
    <property type="entry name" value="PolyA_pol_RNAbd"/>
    <property type="match status" value="1"/>
</dbReference>
<feature type="domain" description="HD" evidence="9">
    <location>
        <begin position="265"/>
        <end position="379"/>
    </location>
</feature>
<reference evidence="10 11" key="1">
    <citation type="journal article" date="2016" name="Nat. Commun.">
        <title>Thousands of microbial genomes shed light on interconnected biogeochemical processes in an aquifer system.</title>
        <authorList>
            <person name="Anantharaman K."/>
            <person name="Brown C.T."/>
            <person name="Hug L.A."/>
            <person name="Sharon I."/>
            <person name="Castelle C.J."/>
            <person name="Probst A.J."/>
            <person name="Thomas B.C."/>
            <person name="Singh A."/>
            <person name="Wilkins M.J."/>
            <person name="Karaoz U."/>
            <person name="Brodie E.L."/>
            <person name="Williams K.H."/>
            <person name="Hubbard S.S."/>
            <person name="Banfield J.F."/>
        </authorList>
    </citation>
    <scope>NUCLEOTIDE SEQUENCE [LARGE SCALE GENOMIC DNA]</scope>
</reference>
<dbReference type="GO" id="GO:0046872">
    <property type="term" value="F:metal ion binding"/>
    <property type="evidence" value="ECO:0007669"/>
    <property type="project" value="UniProtKB-KW"/>
</dbReference>
<sequence length="500" mass="57266">MKYHIPQEVQTITQSLERAGFEAYIVGGCVRDLLRGVKPADWDVTTNAKPDEIQQVMQKAGFKTFYENEFLTVGVVRMKESISEKDAKEAPADVIEVTTYRAEAKYTDKRHPDVVNPATTLQEDLKRRDFTINAMAAKIAANGVIEVIDRFDGQKDLQENSIRAVGSSKERFTEDALRLMRAVRFAAQLDFKIEKKTQESVKREAGLLRFIAKERIKDEFSKLLTSDKPSYGLELLWDLGLLLFIAPEIEEGFGVTQNKHHIYTVWEHNLRAVQHAAENKWSLEVRMAALLHDVAKPRTKEGEGPDSTFYNHDVVGAKMAFELLARLRYPKRFCEKVAKLVRYHLFYYNVDEVTDSSVRRLMRKVGPEDMEDLIRVRMCDRIGSGVPKAEPYKLRHFRFMVEKLMRDPITVRMLQASGKDVMEVGGIPSGPKVGFLLNILLEEVLDDPKKNKRELLLKRIQALSVLPASELKKLADSAKQKSSALEEEQVQNIKKRHYVK</sequence>
<dbReference type="GO" id="GO:0000166">
    <property type="term" value="F:nucleotide binding"/>
    <property type="evidence" value="ECO:0007669"/>
    <property type="project" value="UniProtKB-KW"/>
</dbReference>
<dbReference type="PANTHER" id="PTHR46173:SF1">
    <property type="entry name" value="CCA TRNA NUCLEOTIDYLTRANSFERASE 1, MITOCHONDRIAL"/>
    <property type="match status" value="1"/>
</dbReference>
<evidence type="ECO:0000256" key="3">
    <source>
        <dbReference type="ARBA" id="ARBA00022694"/>
    </source>
</evidence>
<keyword evidence="8" id="KW-0694">RNA-binding</keyword>
<keyword evidence="3" id="KW-0819">tRNA processing</keyword>
<dbReference type="GO" id="GO:0000049">
    <property type="term" value="F:tRNA binding"/>
    <property type="evidence" value="ECO:0007669"/>
    <property type="project" value="TreeGrafter"/>
</dbReference>
<dbReference type="InterPro" id="IPR050264">
    <property type="entry name" value="Bact_CCA-adding_enz_type3_sf"/>
</dbReference>
<evidence type="ECO:0000256" key="4">
    <source>
        <dbReference type="ARBA" id="ARBA00022695"/>
    </source>
</evidence>
<dbReference type="EMBL" id="MHNI01000001">
    <property type="protein sequence ID" value="OGZ44095.1"/>
    <property type="molecule type" value="Genomic_DNA"/>
</dbReference>
<comment type="similarity">
    <text evidence="8">Belongs to the tRNA nucleotidyltransferase/poly(A) polymerase family.</text>
</comment>
<dbReference type="SUPFAM" id="SSF81301">
    <property type="entry name" value="Nucleotidyltransferase"/>
    <property type="match status" value="1"/>
</dbReference>
<dbReference type="InterPro" id="IPR032828">
    <property type="entry name" value="PolyA_RNA-bd"/>
</dbReference>
<dbReference type="Pfam" id="PF01966">
    <property type="entry name" value="HD"/>
    <property type="match status" value="1"/>
</dbReference>
<dbReference type="InterPro" id="IPR006675">
    <property type="entry name" value="HDIG_dom"/>
</dbReference>
<dbReference type="InterPro" id="IPR002646">
    <property type="entry name" value="PolA_pol_head_dom"/>
</dbReference>
<evidence type="ECO:0000256" key="2">
    <source>
        <dbReference type="ARBA" id="ARBA00022679"/>
    </source>
</evidence>
<dbReference type="AlphaFoldDB" id="A0A1G2G184"/>
<dbReference type="Proteomes" id="UP000176700">
    <property type="component" value="Unassembled WGS sequence"/>
</dbReference>
<dbReference type="PANTHER" id="PTHR46173">
    <property type="entry name" value="CCA TRNA NUCLEOTIDYLTRANSFERASE 1, MITOCHONDRIAL"/>
    <property type="match status" value="1"/>
</dbReference>
<evidence type="ECO:0000256" key="1">
    <source>
        <dbReference type="ARBA" id="ARBA00001946"/>
    </source>
</evidence>
<dbReference type="CDD" id="cd05398">
    <property type="entry name" value="NT_ClassII-CCAase"/>
    <property type="match status" value="1"/>
</dbReference>
<gene>
    <name evidence="10" type="ORF">A2W41_00090</name>
</gene>
<keyword evidence="2 8" id="KW-0808">Transferase</keyword>
<keyword evidence="7" id="KW-0460">Magnesium</keyword>
<evidence type="ECO:0000313" key="10">
    <source>
        <dbReference type="EMBL" id="OGZ44095.1"/>
    </source>
</evidence>
<dbReference type="CDD" id="cd00077">
    <property type="entry name" value="HDc"/>
    <property type="match status" value="1"/>
</dbReference>
<keyword evidence="6" id="KW-0547">Nucleotide-binding</keyword>
<comment type="caution">
    <text evidence="10">The sequence shown here is derived from an EMBL/GenBank/DDBJ whole genome shotgun (WGS) entry which is preliminary data.</text>
</comment>
<dbReference type="Pfam" id="PF01743">
    <property type="entry name" value="PolyA_pol"/>
    <property type="match status" value="1"/>
</dbReference>
<dbReference type="PROSITE" id="PS51831">
    <property type="entry name" value="HD"/>
    <property type="match status" value="1"/>
</dbReference>
<dbReference type="GO" id="GO:0016779">
    <property type="term" value="F:nucleotidyltransferase activity"/>
    <property type="evidence" value="ECO:0007669"/>
    <property type="project" value="UniProtKB-KW"/>
</dbReference>
<evidence type="ECO:0000256" key="5">
    <source>
        <dbReference type="ARBA" id="ARBA00022723"/>
    </source>
</evidence>
<keyword evidence="4" id="KW-0548">Nucleotidyltransferase</keyword>
<evidence type="ECO:0000259" key="9">
    <source>
        <dbReference type="PROSITE" id="PS51831"/>
    </source>
</evidence>
<evidence type="ECO:0000256" key="6">
    <source>
        <dbReference type="ARBA" id="ARBA00022741"/>
    </source>
</evidence>
<evidence type="ECO:0000256" key="7">
    <source>
        <dbReference type="ARBA" id="ARBA00022842"/>
    </source>
</evidence>
<accession>A0A1G2G184</accession>
<comment type="cofactor">
    <cofactor evidence="1">
        <name>Mg(2+)</name>
        <dbReference type="ChEBI" id="CHEBI:18420"/>
    </cofactor>
</comment>
<evidence type="ECO:0000256" key="8">
    <source>
        <dbReference type="RuleBase" id="RU003953"/>
    </source>
</evidence>
<organism evidence="10 11">
    <name type="scientific">Candidatus Ryanbacteria bacterium RIFCSPHIGHO2_01_45_13</name>
    <dbReference type="NCBI Taxonomy" id="1802112"/>
    <lineage>
        <taxon>Bacteria</taxon>
        <taxon>Candidatus Ryaniibacteriota</taxon>
    </lineage>
</organism>
<dbReference type="InterPro" id="IPR003607">
    <property type="entry name" value="HD/PDEase_dom"/>
</dbReference>
<dbReference type="GO" id="GO:0008033">
    <property type="term" value="P:tRNA processing"/>
    <property type="evidence" value="ECO:0007669"/>
    <property type="project" value="UniProtKB-KW"/>
</dbReference>
<keyword evidence="5" id="KW-0479">Metal-binding</keyword>
<dbReference type="NCBIfam" id="TIGR00277">
    <property type="entry name" value="HDIG"/>
    <property type="match status" value="1"/>
</dbReference>
<dbReference type="InterPro" id="IPR006674">
    <property type="entry name" value="HD_domain"/>
</dbReference>
<name>A0A1G2G184_9BACT</name>